<reference evidence="1" key="1">
    <citation type="submission" date="2023-07" db="EMBL/GenBank/DDBJ databases">
        <title>Black Yeasts Isolated from many extreme environments.</title>
        <authorList>
            <person name="Coleine C."/>
            <person name="Stajich J.E."/>
            <person name="Selbmann L."/>
        </authorList>
    </citation>
    <scope>NUCLEOTIDE SEQUENCE</scope>
    <source>
        <strain evidence="1">CCFEE 5714</strain>
    </source>
</reference>
<protein>
    <submittedName>
        <fullName evidence="1">Uncharacterized protein</fullName>
    </submittedName>
</protein>
<sequence>MATPVTRTGAITTAEVTILTLSNGSPVTGLFTWSNPGPLTTTFTAPASCSTVPLGQLIAHSKELQNGGFIGGEYCGGIPPGVNCQPYGHEFTPRFGASQGSRYMSPGIYCPSGYSTADHLTLASANVSAVSLEYNTLRTTGTHVFCCPSGFSSSTALYWSALTTATSTNLCSQESTAAVTDSIGNTVSSRAAYDIFPFSWEPARKDTTVQMIVYPVYMIHQRSDVSDRSHTSRLSSGAIAGITVGCVAAIIIFLTLVYCLLKRRRRKDQKAAHETSEVNRSNEIDGVARAELHDKPVVQKYEMPIPTSELHDKPVLFEARDGQIYEMPIPTSELEGDTGFALNNNDATKPREDTRTG</sequence>
<evidence type="ECO:0000313" key="2">
    <source>
        <dbReference type="Proteomes" id="UP001281147"/>
    </source>
</evidence>
<organism evidence="1 2">
    <name type="scientific">Vermiconidia calcicola</name>
    <dbReference type="NCBI Taxonomy" id="1690605"/>
    <lineage>
        <taxon>Eukaryota</taxon>
        <taxon>Fungi</taxon>
        <taxon>Dikarya</taxon>
        <taxon>Ascomycota</taxon>
        <taxon>Pezizomycotina</taxon>
        <taxon>Dothideomycetes</taxon>
        <taxon>Dothideomycetidae</taxon>
        <taxon>Mycosphaerellales</taxon>
        <taxon>Extremaceae</taxon>
        <taxon>Vermiconidia</taxon>
    </lineage>
</organism>
<keyword evidence="2" id="KW-1185">Reference proteome</keyword>
<evidence type="ECO:0000313" key="1">
    <source>
        <dbReference type="EMBL" id="KAK3725426.1"/>
    </source>
</evidence>
<proteinExistence type="predicted"/>
<comment type="caution">
    <text evidence="1">The sequence shown here is derived from an EMBL/GenBank/DDBJ whole genome shotgun (WGS) entry which is preliminary data.</text>
</comment>
<dbReference type="EMBL" id="JAUTXU010000002">
    <property type="protein sequence ID" value="KAK3725426.1"/>
    <property type="molecule type" value="Genomic_DNA"/>
</dbReference>
<name>A0ACC3NYQ6_9PEZI</name>
<gene>
    <name evidence="1" type="ORF">LTR37_000396</name>
</gene>
<accession>A0ACC3NYQ6</accession>
<dbReference type="Proteomes" id="UP001281147">
    <property type="component" value="Unassembled WGS sequence"/>
</dbReference>